<dbReference type="PROSITE" id="PS50166">
    <property type="entry name" value="IMPORTIN_B_NT"/>
    <property type="match status" value="1"/>
</dbReference>
<dbReference type="InterPro" id="IPR058669">
    <property type="entry name" value="TPR_IPO7/11-like"/>
</dbReference>
<accession>A0A1D2AGP6</accession>
<comment type="similarity">
    <text evidence="2">Belongs to the importin beta family.</text>
</comment>
<name>A0A1D2AGP6_AUXPR</name>
<dbReference type="Gene3D" id="1.25.10.10">
    <property type="entry name" value="Leucine-rich Repeat Variant"/>
    <property type="match status" value="1"/>
</dbReference>
<evidence type="ECO:0000313" key="7">
    <source>
        <dbReference type="EMBL" id="JAT78251.1"/>
    </source>
</evidence>
<protein>
    <recommendedName>
        <fullName evidence="6">Importin N-terminal domain-containing protein</fullName>
    </recommendedName>
</protein>
<dbReference type="InterPro" id="IPR011989">
    <property type="entry name" value="ARM-like"/>
</dbReference>
<sequence length="1179" mass="124426">MQSLVAHGCPPQQRSPLSPDEVYSALTASLSADGTTRTQAQALLQEWEADSSPGFIGSLLNIVHEVNSVPEEARLMATVVAKNAVGSSWRKIMGTREWSRVPDAEKAYVRTTSTACLLSEPSSRVAVQLALLISNLARFDVPRPWDSLVGDLAASAGMDSPTSLESKLRSLRALKHCVRGLKGKRFAIDTPNILMSLSDNAVTALTSQIDTDRGQLAAQLKALLPSMQAGWQASLGPFLAGAGGWEGAGRHAVACLAVLVEVLGAVQELGGAEEAFASLMREGAAAAAQVAPRLGEAAAGRGGGETATRGALLCKAWERLLQCALAGLDRHPLAFAAHVPAWATLCASTALLGLDAAAVHHIRTKSRVLLTRFTARVLIQPMYRPDFINLHAQGFGVLTSAYDRSQRYLPSLTAAQEALDGLLAPGQCSALVQAVVTKYIALSSEELEEWQADAEGFARQVDVETSPDADTPRPCGVALLECMLERETESVSSALVEAAGQLQTAPLTRETLLLREATYRALGECFSHVRTKVDFPNWYETELRGILQPTPNAGLDAHILQARALWLVGVCGEELGHEPWDEAFGLCAAHISSPDLVVALMAVSACTAMVAQALEESAFLSQAPERHRMRERLFLDGFGDFDEAGQEATEQVSADFTAHTAAITRRVDGLIGACFSMLPGLEESESMVRVLHAVSTVVELLGSRLAPHLAAITDALPGVWGVVAARRGAGPGAAARLHAALIGVLAHLVGRLGLAAVAEPRVGALLAPLLRHATDVASTDSEPLLDDGLRLWRGVLQHSTSVSPLLADLFAHRFMPLLARGQDMVQVYCLAEAYLLLGGVEALGPALQPLMDHVAATFERVLASQPAVGAAAAQARKTGQHAGGGGAHAAARARFGGRAGMLQPDEIQEALSAASLAQLVLQQVPRGATPPPSLRAPLEAAAALAGADFGGTVARLPARALGVLEAAMQVISAALWIDPRGTWALVMGAEAGEGGDSPRATRMLDRWVSMSLTVDMAELFLPPLAVTARARRHEAAVVAATLLCADAAPQLRDAARASRVIVLGLKAVKEAPAYRKDVESFKESLARAENEEDQLTLRRLSVATSHAIAEVDVAETVRAAAQKVAAWHGEEALLAALRAVDGAYPDQLRAVLQGGKESEMLAALEAMNLQKPDDPPPLD</sequence>
<evidence type="ECO:0000256" key="1">
    <source>
        <dbReference type="ARBA" id="ARBA00004123"/>
    </source>
</evidence>
<dbReference type="SUPFAM" id="SSF48371">
    <property type="entry name" value="ARM repeat"/>
    <property type="match status" value="1"/>
</dbReference>
<keyword evidence="3" id="KW-0813">Transport</keyword>
<comment type="subcellular location">
    <subcellularLocation>
        <location evidence="1">Nucleus</location>
    </subcellularLocation>
</comment>
<keyword evidence="4" id="KW-0539">Nucleus</keyword>
<evidence type="ECO:0000259" key="6">
    <source>
        <dbReference type="PROSITE" id="PS50166"/>
    </source>
</evidence>
<reference evidence="7" key="1">
    <citation type="submission" date="2015-08" db="EMBL/GenBank/DDBJ databases">
        <authorList>
            <person name="Babu N.S."/>
            <person name="Beckwith C.J."/>
            <person name="Beseler K.G."/>
            <person name="Brison A."/>
            <person name="Carone J.V."/>
            <person name="Caskin T.P."/>
            <person name="Diamond M."/>
            <person name="Durham M.E."/>
            <person name="Foxe J.M."/>
            <person name="Go M."/>
            <person name="Henderson B.A."/>
            <person name="Jones I.B."/>
            <person name="McGettigan J.A."/>
            <person name="Micheletti S.J."/>
            <person name="Nasrallah M.E."/>
            <person name="Ortiz D."/>
            <person name="Piller C.R."/>
            <person name="Privatt S.R."/>
            <person name="Schneider S.L."/>
            <person name="Sharp S."/>
            <person name="Smith T.C."/>
            <person name="Stanton J.D."/>
            <person name="Ullery H.E."/>
            <person name="Wilson R.J."/>
            <person name="Serrano M.G."/>
            <person name="Buck G."/>
            <person name="Lee V."/>
            <person name="Wang Y."/>
            <person name="Carvalho R."/>
            <person name="Voegtly L."/>
            <person name="Shi R."/>
            <person name="Duckworth R."/>
            <person name="Johnson A."/>
            <person name="Loviza R."/>
            <person name="Walstead R."/>
            <person name="Shah Z."/>
            <person name="Kiflezghi M."/>
            <person name="Wade K."/>
            <person name="Ball S.L."/>
            <person name="Bradley K.W."/>
            <person name="Asai D.J."/>
            <person name="Bowman C.A."/>
            <person name="Russell D.A."/>
            <person name="Pope W.H."/>
            <person name="Jacobs-Sera D."/>
            <person name="Hendrix R.W."/>
            <person name="Hatfull G.F."/>
        </authorList>
    </citation>
    <scope>NUCLEOTIDE SEQUENCE</scope>
</reference>
<evidence type="ECO:0000256" key="4">
    <source>
        <dbReference type="ARBA" id="ARBA00023242"/>
    </source>
</evidence>
<evidence type="ECO:0000256" key="5">
    <source>
        <dbReference type="SAM" id="Coils"/>
    </source>
</evidence>
<keyword evidence="5" id="KW-0175">Coiled coil</keyword>
<dbReference type="InterPro" id="IPR016024">
    <property type="entry name" value="ARM-type_fold"/>
</dbReference>
<dbReference type="GO" id="GO:0031267">
    <property type="term" value="F:small GTPase binding"/>
    <property type="evidence" value="ECO:0007669"/>
    <property type="project" value="InterPro"/>
</dbReference>
<dbReference type="PANTHER" id="PTHR10997:SF70">
    <property type="entry name" value="IMPORTIN N-TERMINAL DOMAIN-CONTAINING PROTEIN"/>
    <property type="match status" value="1"/>
</dbReference>
<dbReference type="Pfam" id="PF03810">
    <property type="entry name" value="IBN_N"/>
    <property type="match status" value="1"/>
</dbReference>
<proteinExistence type="inferred from homology"/>
<dbReference type="GO" id="GO:0005829">
    <property type="term" value="C:cytosol"/>
    <property type="evidence" value="ECO:0007669"/>
    <property type="project" value="TreeGrafter"/>
</dbReference>
<feature type="coiled-coil region" evidence="5">
    <location>
        <begin position="1071"/>
        <end position="1098"/>
    </location>
</feature>
<dbReference type="Pfam" id="PF25758">
    <property type="entry name" value="TPR_IPO11"/>
    <property type="match status" value="1"/>
</dbReference>
<dbReference type="EMBL" id="GDKF01000371">
    <property type="protein sequence ID" value="JAT78251.1"/>
    <property type="molecule type" value="Transcribed_RNA"/>
</dbReference>
<dbReference type="InterPro" id="IPR001494">
    <property type="entry name" value="Importin-beta_N"/>
</dbReference>
<dbReference type="GO" id="GO:0006606">
    <property type="term" value="P:protein import into nucleus"/>
    <property type="evidence" value="ECO:0007669"/>
    <property type="project" value="TreeGrafter"/>
</dbReference>
<evidence type="ECO:0000256" key="3">
    <source>
        <dbReference type="ARBA" id="ARBA00022448"/>
    </source>
</evidence>
<organism evidence="7">
    <name type="scientific">Auxenochlorella protothecoides</name>
    <name type="common">Green microalga</name>
    <name type="synonym">Chlorella protothecoides</name>
    <dbReference type="NCBI Taxonomy" id="3075"/>
    <lineage>
        <taxon>Eukaryota</taxon>
        <taxon>Viridiplantae</taxon>
        <taxon>Chlorophyta</taxon>
        <taxon>core chlorophytes</taxon>
        <taxon>Trebouxiophyceae</taxon>
        <taxon>Chlorellales</taxon>
        <taxon>Chlorellaceae</taxon>
        <taxon>Auxenochlorella</taxon>
    </lineage>
</organism>
<feature type="domain" description="Importin N-terminal" evidence="6">
    <location>
        <begin position="40"/>
        <end position="119"/>
    </location>
</feature>
<dbReference type="AlphaFoldDB" id="A0A1D2AGP6"/>
<dbReference type="GO" id="GO:0005635">
    <property type="term" value="C:nuclear envelope"/>
    <property type="evidence" value="ECO:0007669"/>
    <property type="project" value="TreeGrafter"/>
</dbReference>
<dbReference type="SMART" id="SM00913">
    <property type="entry name" value="IBN_N"/>
    <property type="match status" value="1"/>
</dbReference>
<dbReference type="PANTHER" id="PTHR10997">
    <property type="entry name" value="IMPORTIN-7, 8, 11"/>
    <property type="match status" value="1"/>
</dbReference>
<evidence type="ECO:0000256" key="2">
    <source>
        <dbReference type="ARBA" id="ARBA00007991"/>
    </source>
</evidence>
<gene>
    <name evidence="7" type="ORF">g.30763</name>
</gene>